<accession>A9L0R5</accession>
<protein>
    <submittedName>
        <fullName evidence="2">RuvA domain protein</fullName>
    </submittedName>
</protein>
<dbReference type="InterPro" id="IPR036267">
    <property type="entry name" value="RuvA_C_sf"/>
</dbReference>
<name>A9L0R5_SHEB9</name>
<dbReference type="GeneID" id="11773574"/>
<evidence type="ECO:0000313" key="3">
    <source>
        <dbReference type="Proteomes" id="UP000000770"/>
    </source>
</evidence>
<dbReference type="AlphaFoldDB" id="A9L0R5"/>
<gene>
    <name evidence="2" type="ordered locus">Sbal195_3534</name>
</gene>
<dbReference type="GO" id="GO:0009379">
    <property type="term" value="C:Holliday junction helicase complex"/>
    <property type="evidence" value="ECO:0007669"/>
    <property type="project" value="InterPro"/>
</dbReference>
<dbReference type="Proteomes" id="UP000000770">
    <property type="component" value="Chromosome"/>
</dbReference>
<dbReference type="GO" id="GO:0006281">
    <property type="term" value="P:DNA repair"/>
    <property type="evidence" value="ECO:0007669"/>
    <property type="project" value="InterPro"/>
</dbReference>
<dbReference type="GO" id="GO:0009378">
    <property type="term" value="F:four-way junction helicase activity"/>
    <property type="evidence" value="ECO:0007669"/>
    <property type="project" value="InterPro"/>
</dbReference>
<reference evidence="2 3" key="1">
    <citation type="submission" date="2007-11" db="EMBL/GenBank/DDBJ databases">
        <title>Complete sequence of chromosome of Shewanella baltica OS195.</title>
        <authorList>
            <consortium name="US DOE Joint Genome Institute"/>
            <person name="Copeland A."/>
            <person name="Lucas S."/>
            <person name="Lapidus A."/>
            <person name="Barry K."/>
            <person name="Glavina del Rio T."/>
            <person name="Dalin E."/>
            <person name="Tice H."/>
            <person name="Pitluck S."/>
            <person name="Chain P."/>
            <person name="Malfatti S."/>
            <person name="Shin M."/>
            <person name="Vergez L."/>
            <person name="Schmutz J."/>
            <person name="Larimer F."/>
            <person name="Land M."/>
            <person name="Hauser L."/>
            <person name="Kyrpides N."/>
            <person name="Kim E."/>
            <person name="Brettar I."/>
            <person name="Rodrigues J."/>
            <person name="Konstantinidis K."/>
            <person name="Klappenbach J."/>
            <person name="Hofle M."/>
            <person name="Tiedje J."/>
            <person name="Richardson P."/>
        </authorList>
    </citation>
    <scope>NUCLEOTIDE SEQUENCE [LARGE SCALE GENOMIC DNA]</scope>
    <source>
        <strain evidence="2 3">OS195</strain>
    </source>
</reference>
<evidence type="ECO:0000259" key="1">
    <source>
        <dbReference type="Pfam" id="PF07499"/>
    </source>
</evidence>
<dbReference type="Gene3D" id="1.10.8.10">
    <property type="entry name" value="DNA helicase RuvA subunit, C-terminal domain"/>
    <property type="match status" value="1"/>
</dbReference>
<dbReference type="EMBL" id="CP000891">
    <property type="protein sequence ID" value="ABX50696.1"/>
    <property type="molecule type" value="Genomic_DNA"/>
</dbReference>
<dbReference type="HOGENOM" id="CLU_905837_0_0_6"/>
<dbReference type="InterPro" id="IPR011114">
    <property type="entry name" value="RuvA_C"/>
</dbReference>
<dbReference type="Pfam" id="PF07499">
    <property type="entry name" value="RuvA_C"/>
    <property type="match status" value="1"/>
</dbReference>
<dbReference type="CDD" id="cd14332">
    <property type="entry name" value="UBA_RuvA_C"/>
    <property type="match status" value="1"/>
</dbReference>
<sequence>MNDIDNSRYEDLDWAESENLIEESTILQLINDSEVEPNLFNTFDWLNNMYERIQEPTTELLSEKLANLSAVTPEYRGKDFDTSDRTIELNEIETLEKQYNKIAEREEWRIPYKKHFRQDNPLEIFLQDISYGSYPPPEVMMMLAKCFSLYLIAEGKLSLEEVFFGRQVKRAGNYSMRKARSSNFKEFHYQVEHNKQFAIKSSTSFNLQDFALDYLRKCEKNETDCPIVDFTEANIESFITSYYRWKKQYLNESKSIIDFKETQNDAIHALISLGYSSSKAKEVVLKQSNQRLTAEEIIKKAIISLLE</sequence>
<organism evidence="2 3">
    <name type="scientific">Shewanella baltica (strain OS195)</name>
    <dbReference type="NCBI Taxonomy" id="399599"/>
    <lineage>
        <taxon>Bacteria</taxon>
        <taxon>Pseudomonadati</taxon>
        <taxon>Pseudomonadota</taxon>
        <taxon>Gammaproteobacteria</taxon>
        <taxon>Alteromonadales</taxon>
        <taxon>Shewanellaceae</taxon>
        <taxon>Shewanella</taxon>
    </lineage>
</organism>
<dbReference type="KEGG" id="sbn:Sbal195_3534"/>
<proteinExistence type="predicted"/>
<feature type="domain" description="Holliday junction DNA helicase RuvA C-terminal" evidence="1">
    <location>
        <begin position="263"/>
        <end position="305"/>
    </location>
</feature>
<dbReference type="GO" id="GO:0006310">
    <property type="term" value="P:DNA recombination"/>
    <property type="evidence" value="ECO:0007669"/>
    <property type="project" value="InterPro"/>
</dbReference>
<dbReference type="SUPFAM" id="SSF46929">
    <property type="entry name" value="DNA helicase RuvA subunit, C-terminal domain"/>
    <property type="match status" value="1"/>
</dbReference>
<dbReference type="RefSeq" id="WP_012197573.1">
    <property type="nucleotide sequence ID" value="NC_009997.1"/>
</dbReference>
<dbReference type="GO" id="GO:0005524">
    <property type="term" value="F:ATP binding"/>
    <property type="evidence" value="ECO:0007669"/>
    <property type="project" value="InterPro"/>
</dbReference>
<evidence type="ECO:0000313" key="2">
    <source>
        <dbReference type="EMBL" id="ABX50696.1"/>
    </source>
</evidence>